<feature type="domain" description="ParB-like N-terminal" evidence="1">
    <location>
        <begin position="12"/>
        <end position="106"/>
    </location>
</feature>
<dbReference type="InterPro" id="IPR041468">
    <property type="entry name" value="HTH_ParB/Spo0J"/>
</dbReference>
<accession>A0A0M6XTF5</accession>
<protein>
    <submittedName>
        <fullName evidence="2">Nucleoid occlusion protein</fullName>
    </submittedName>
</protein>
<dbReference type="SUPFAM" id="SSF110849">
    <property type="entry name" value="ParB/Sulfiredoxin"/>
    <property type="match status" value="1"/>
</dbReference>
<organism evidence="2 3">
    <name type="scientific">Jannaschia rubra</name>
    <dbReference type="NCBI Taxonomy" id="282197"/>
    <lineage>
        <taxon>Bacteria</taxon>
        <taxon>Pseudomonadati</taxon>
        <taxon>Pseudomonadota</taxon>
        <taxon>Alphaproteobacteria</taxon>
        <taxon>Rhodobacterales</taxon>
        <taxon>Roseobacteraceae</taxon>
        <taxon>Jannaschia</taxon>
    </lineage>
</organism>
<gene>
    <name evidence="2" type="primary">noc_1</name>
    <name evidence="2" type="ORF">JAN5088_03232</name>
</gene>
<evidence type="ECO:0000313" key="3">
    <source>
        <dbReference type="Proteomes" id="UP000048908"/>
    </source>
</evidence>
<dbReference type="SMART" id="SM00470">
    <property type="entry name" value="ParB"/>
    <property type="match status" value="1"/>
</dbReference>
<name>A0A0M6XTF5_9RHOB</name>
<dbReference type="GO" id="GO:0005694">
    <property type="term" value="C:chromosome"/>
    <property type="evidence" value="ECO:0007669"/>
    <property type="project" value="TreeGrafter"/>
</dbReference>
<dbReference type="Gene3D" id="1.10.10.2830">
    <property type="match status" value="1"/>
</dbReference>
<dbReference type="InterPro" id="IPR003115">
    <property type="entry name" value="ParB_N"/>
</dbReference>
<dbReference type="SUPFAM" id="SSF109709">
    <property type="entry name" value="KorB DNA-binding domain-like"/>
    <property type="match status" value="1"/>
</dbReference>
<dbReference type="PANTHER" id="PTHR33375:SF7">
    <property type="entry name" value="CHROMOSOME 2-PARTITIONING PROTEIN PARB-RELATED"/>
    <property type="match status" value="1"/>
</dbReference>
<dbReference type="Pfam" id="PF02195">
    <property type="entry name" value="ParB_N"/>
    <property type="match status" value="1"/>
</dbReference>
<dbReference type="RefSeq" id="WP_055683822.1">
    <property type="nucleotide sequence ID" value="NZ_CXPG01000022.1"/>
</dbReference>
<dbReference type="CDD" id="cd16406">
    <property type="entry name" value="ParB_N_like"/>
    <property type="match status" value="1"/>
</dbReference>
<reference evidence="2 3" key="1">
    <citation type="submission" date="2015-07" db="EMBL/GenBank/DDBJ databases">
        <authorList>
            <person name="Noorani M."/>
        </authorList>
    </citation>
    <scope>NUCLEOTIDE SEQUENCE [LARGE SCALE GENOMIC DNA]</scope>
    <source>
        <strain evidence="2 3">CECT 5088</strain>
    </source>
</reference>
<dbReference type="Proteomes" id="UP000048908">
    <property type="component" value="Unassembled WGS sequence"/>
</dbReference>
<dbReference type="OrthoDB" id="9813122at2"/>
<dbReference type="AlphaFoldDB" id="A0A0M6XTF5"/>
<dbReference type="Pfam" id="PF17762">
    <property type="entry name" value="HTH_ParB"/>
    <property type="match status" value="1"/>
</dbReference>
<dbReference type="EMBL" id="CXPG01000022">
    <property type="protein sequence ID" value="CTQ34436.1"/>
    <property type="molecule type" value="Genomic_DNA"/>
</dbReference>
<proteinExistence type="predicted"/>
<dbReference type="InterPro" id="IPR036086">
    <property type="entry name" value="ParB/Sulfiredoxin_sf"/>
</dbReference>
<dbReference type="GO" id="GO:0007059">
    <property type="term" value="P:chromosome segregation"/>
    <property type="evidence" value="ECO:0007669"/>
    <property type="project" value="TreeGrafter"/>
</dbReference>
<evidence type="ECO:0000313" key="2">
    <source>
        <dbReference type="EMBL" id="CTQ34436.1"/>
    </source>
</evidence>
<dbReference type="PANTHER" id="PTHR33375">
    <property type="entry name" value="CHROMOSOME-PARTITIONING PROTEIN PARB-RELATED"/>
    <property type="match status" value="1"/>
</dbReference>
<keyword evidence="3" id="KW-1185">Reference proteome</keyword>
<evidence type="ECO:0000259" key="1">
    <source>
        <dbReference type="SMART" id="SM00470"/>
    </source>
</evidence>
<sequence>MTDQTKIAATIESVPFADLYLSDLNPRTVVAESGIEALAENIRRLGLIQNLGGLRDGDGPRVGIVAGGRRLRALALLQDDARFQTVAVQIAPNAETASLWATSENGQREDLHPADEIRDYGAMDRRGVRVADIAVAYGVTEKHVYRRLALAGLPEPVLDALKAGQIGLSHAAAFTVGDDEALMIEVLARVIEEAKSRWGGLSDHQIKTMLRPNAVKGTDRRAAFVGVDAYKEAGGQIGGDLFADETLFDDPAILDDVFAAKLDRLAETFTGPDGWKWAETHGDDYLPYGFMDERKFGRICAAPGDMTEDESERYDELAELANGDVLDDAGAAELEALQRKADGVFTAEQKGHAGVIVYVRRDGTVEVIEGLVKPEDRAEAVAAGILAPSHHAKDKAEAAPKSPISDKLRADLERIEKGARQTALLSDPKLALHLLAFHLSGRMGYGYAFGLTVNPPANAPETETGFALDKRLSSIADRHEAGFGSEAAKDFAAFRKRGDKKVMEALHGYVVSLLTVPDTELGAMIDKATARRTRDVWTPTAENFFGRVGGPYLETLWRDLLDLAEDHPTATTFAKLKKGEKVEKLHDLFNDAGVRAVHGLTEAQQDRIADWLPEGMA</sequence>
<dbReference type="InterPro" id="IPR050336">
    <property type="entry name" value="Chromosome_partition/occlusion"/>
</dbReference>
<dbReference type="Gene3D" id="3.90.1530.30">
    <property type="match status" value="1"/>
</dbReference>